<keyword evidence="3" id="KW-0732">Signal</keyword>
<sequence>MPLPRWSALRGLVALLAAVLIGAGALSTAPALASGVTVEDSPAASDDSPTPTDSPTPPADSPTPTPSEEAPESPTPPPSQAPPSWLQPPPPSVGRTEIPPHAPVLRVRAYASSAMLGDEYWSGTDGTAFTITVKNTGTVAAKVDVSYTVPNGVTDSATGACQGGHCSISSLSPGASVPLTVAITVSPDAWRAAPLAGQFGFTATGDDARVSSGQRPWSIVFPAGPPVPDIDLRVENVALGTDPDVPGQLRIKVANAGHLPAAASVDVVVPNGVSQGSLPTSCQQRQRLDGATTRCVLGTLTPGAQESFSVPLTVDARARADAPLAGLVRATLTPSGQDGRTTQASYQILVPAGQTGVDVGSTASDSATPLGNDHDEEYGSFALTPHNTAAWPIIAVSTVVLIGVIVALVIVLRGRPVTAAPRFAGGPAMRNAAGLSGPTAPVRRYLPDRVPAAPQPVAQPAAQPVAQPAVEPIPVAEAPASPVAEAPAVPAGPEAGPKAGGVVGAEPTGPVELEWTRLPDSPPPSDPAGGDAGTGDAGTGDAGTGDAGTGDAGTGDAGTGDAGTGDAGTGDAGSGDAITADPGDDGGAGAADAATTETGDGASEATDVATAATGGEATAATGGETGDGSTGEGVETDGQPAG</sequence>
<dbReference type="RefSeq" id="WP_345625409.1">
    <property type="nucleotide sequence ID" value="NZ_BAABJQ010000001.1"/>
</dbReference>
<organism evidence="5 6">
    <name type="scientific">Rugosimonospora acidiphila</name>
    <dbReference type="NCBI Taxonomy" id="556531"/>
    <lineage>
        <taxon>Bacteria</taxon>
        <taxon>Bacillati</taxon>
        <taxon>Actinomycetota</taxon>
        <taxon>Actinomycetes</taxon>
        <taxon>Micromonosporales</taxon>
        <taxon>Micromonosporaceae</taxon>
        <taxon>Rugosimonospora</taxon>
    </lineage>
</organism>
<dbReference type="EMBL" id="BAABJQ010000001">
    <property type="protein sequence ID" value="GAA5177944.1"/>
    <property type="molecule type" value="Genomic_DNA"/>
</dbReference>
<evidence type="ECO:0000259" key="4">
    <source>
        <dbReference type="Pfam" id="PF01345"/>
    </source>
</evidence>
<feature type="transmembrane region" description="Helical" evidence="2">
    <location>
        <begin position="389"/>
        <end position="412"/>
    </location>
</feature>
<feature type="compositionally biased region" description="Low complexity" evidence="1">
    <location>
        <begin position="40"/>
        <end position="51"/>
    </location>
</feature>
<accession>A0ABP9RHM7</accession>
<dbReference type="Pfam" id="PF01345">
    <property type="entry name" value="DUF11"/>
    <property type="match status" value="1"/>
</dbReference>
<evidence type="ECO:0000256" key="3">
    <source>
        <dbReference type="SAM" id="SignalP"/>
    </source>
</evidence>
<feature type="compositionally biased region" description="Low complexity" evidence="1">
    <location>
        <begin position="632"/>
        <end position="642"/>
    </location>
</feature>
<keyword evidence="2" id="KW-1133">Transmembrane helix</keyword>
<evidence type="ECO:0000256" key="2">
    <source>
        <dbReference type="SAM" id="Phobius"/>
    </source>
</evidence>
<dbReference type="InterPro" id="IPR006311">
    <property type="entry name" value="TAT_signal"/>
</dbReference>
<keyword evidence="6" id="KW-1185">Reference proteome</keyword>
<feature type="region of interest" description="Disordered" evidence="1">
    <location>
        <begin position="484"/>
        <end position="642"/>
    </location>
</feature>
<feature type="compositionally biased region" description="Low complexity" evidence="1">
    <location>
        <begin position="590"/>
        <end position="622"/>
    </location>
</feature>
<feature type="domain" description="DUF11" evidence="4">
    <location>
        <begin position="127"/>
        <end position="186"/>
    </location>
</feature>
<feature type="compositionally biased region" description="Gly residues" evidence="1">
    <location>
        <begin position="530"/>
        <end position="573"/>
    </location>
</feature>
<feature type="compositionally biased region" description="Pro residues" evidence="1">
    <location>
        <begin position="73"/>
        <end position="92"/>
    </location>
</feature>
<protein>
    <recommendedName>
        <fullName evidence="4">DUF11 domain-containing protein</fullName>
    </recommendedName>
</protein>
<gene>
    <name evidence="5" type="ORF">GCM10023322_03840</name>
</gene>
<feature type="compositionally biased region" description="Pro residues" evidence="1">
    <location>
        <begin position="52"/>
        <end position="65"/>
    </location>
</feature>
<feature type="compositionally biased region" description="Low complexity" evidence="1">
    <location>
        <begin position="484"/>
        <end position="497"/>
    </location>
</feature>
<evidence type="ECO:0000313" key="5">
    <source>
        <dbReference type="EMBL" id="GAA5177944.1"/>
    </source>
</evidence>
<reference evidence="6" key="1">
    <citation type="journal article" date="2019" name="Int. J. Syst. Evol. Microbiol.">
        <title>The Global Catalogue of Microorganisms (GCM) 10K type strain sequencing project: providing services to taxonomists for standard genome sequencing and annotation.</title>
        <authorList>
            <consortium name="The Broad Institute Genomics Platform"/>
            <consortium name="The Broad Institute Genome Sequencing Center for Infectious Disease"/>
            <person name="Wu L."/>
            <person name="Ma J."/>
        </authorList>
    </citation>
    <scope>NUCLEOTIDE SEQUENCE [LARGE SCALE GENOMIC DNA]</scope>
    <source>
        <strain evidence="6">JCM 18304</strain>
    </source>
</reference>
<feature type="region of interest" description="Disordered" evidence="1">
    <location>
        <begin position="32"/>
        <end position="100"/>
    </location>
</feature>
<dbReference type="PROSITE" id="PS51318">
    <property type="entry name" value="TAT"/>
    <property type="match status" value="1"/>
</dbReference>
<dbReference type="Proteomes" id="UP001501570">
    <property type="component" value="Unassembled WGS sequence"/>
</dbReference>
<evidence type="ECO:0000256" key="1">
    <source>
        <dbReference type="SAM" id="MobiDB-lite"/>
    </source>
</evidence>
<feature type="chain" id="PRO_5047516986" description="DUF11 domain-containing protein" evidence="3">
    <location>
        <begin position="34"/>
        <end position="642"/>
    </location>
</feature>
<keyword evidence="2" id="KW-0812">Transmembrane</keyword>
<proteinExistence type="predicted"/>
<keyword evidence="2" id="KW-0472">Membrane</keyword>
<evidence type="ECO:0000313" key="6">
    <source>
        <dbReference type="Proteomes" id="UP001501570"/>
    </source>
</evidence>
<name>A0ABP9RHM7_9ACTN</name>
<comment type="caution">
    <text evidence="5">The sequence shown here is derived from an EMBL/GenBank/DDBJ whole genome shotgun (WGS) entry which is preliminary data.</text>
</comment>
<dbReference type="InterPro" id="IPR001434">
    <property type="entry name" value="OmcB-like_DUF11"/>
</dbReference>
<feature type="signal peptide" evidence="3">
    <location>
        <begin position="1"/>
        <end position="33"/>
    </location>
</feature>